<dbReference type="Proteomes" id="UP000703661">
    <property type="component" value="Unassembled WGS sequence"/>
</dbReference>
<evidence type="ECO:0000256" key="1">
    <source>
        <dbReference type="SAM" id="MobiDB-lite"/>
    </source>
</evidence>
<proteinExistence type="predicted"/>
<feature type="compositionally biased region" description="Polar residues" evidence="1">
    <location>
        <begin position="31"/>
        <end position="55"/>
    </location>
</feature>
<name>A0A9P6STR8_9FUNG</name>
<dbReference type="AlphaFoldDB" id="A0A9P6STR8"/>
<organism evidence="2 3">
    <name type="scientific">Entomortierella chlamydospora</name>
    <dbReference type="NCBI Taxonomy" id="101097"/>
    <lineage>
        <taxon>Eukaryota</taxon>
        <taxon>Fungi</taxon>
        <taxon>Fungi incertae sedis</taxon>
        <taxon>Mucoromycota</taxon>
        <taxon>Mortierellomycotina</taxon>
        <taxon>Mortierellomycetes</taxon>
        <taxon>Mortierellales</taxon>
        <taxon>Mortierellaceae</taxon>
        <taxon>Entomortierella</taxon>
    </lineage>
</organism>
<protein>
    <submittedName>
        <fullName evidence="2">Uncharacterized protein</fullName>
    </submittedName>
</protein>
<dbReference type="EMBL" id="JAAAID010003138">
    <property type="protein sequence ID" value="KAG0000447.1"/>
    <property type="molecule type" value="Genomic_DNA"/>
</dbReference>
<feature type="region of interest" description="Disordered" evidence="1">
    <location>
        <begin position="29"/>
        <end position="77"/>
    </location>
</feature>
<feature type="non-terminal residue" evidence="2">
    <location>
        <position position="1"/>
    </location>
</feature>
<keyword evidence="3" id="KW-1185">Reference proteome</keyword>
<sequence length="77" mass="8423">YVKDGALDLLALTLPSSILESIRQVSEDDFLSSTHSSSRQQLPRMSRRTNPSASWIASRAVAPNQRKTHAADNVSVS</sequence>
<evidence type="ECO:0000313" key="2">
    <source>
        <dbReference type="EMBL" id="KAG0000447.1"/>
    </source>
</evidence>
<evidence type="ECO:0000313" key="3">
    <source>
        <dbReference type="Proteomes" id="UP000703661"/>
    </source>
</evidence>
<gene>
    <name evidence="2" type="ORF">BGZ80_006361</name>
</gene>
<comment type="caution">
    <text evidence="2">The sequence shown here is derived from an EMBL/GenBank/DDBJ whole genome shotgun (WGS) entry which is preliminary data.</text>
</comment>
<reference evidence="2" key="1">
    <citation type="journal article" date="2020" name="Fungal Divers.">
        <title>Resolving the Mortierellaceae phylogeny through synthesis of multi-gene phylogenetics and phylogenomics.</title>
        <authorList>
            <person name="Vandepol N."/>
            <person name="Liber J."/>
            <person name="Desiro A."/>
            <person name="Na H."/>
            <person name="Kennedy M."/>
            <person name="Barry K."/>
            <person name="Grigoriev I.V."/>
            <person name="Miller A.N."/>
            <person name="O'Donnell K."/>
            <person name="Stajich J.E."/>
            <person name="Bonito G."/>
        </authorList>
    </citation>
    <scope>NUCLEOTIDE SEQUENCE</scope>
    <source>
        <strain evidence="2">NRRL 2769</strain>
    </source>
</reference>
<accession>A0A9P6STR8</accession>